<keyword evidence="3" id="KW-1185">Reference proteome</keyword>
<gene>
    <name evidence="2" type="ORF">H1R20_g12952</name>
</gene>
<accession>A0A9W8M9U6</accession>
<sequence>MGITKDEYKWTMTFDEEEVDKYLSSLRKELRQKLSPLDKRSSEVTEGSDPMVVKLAEVTLTPAPDHLGSLFGSPREPTPLVPRK</sequence>
<dbReference type="EMBL" id="JANBPK010001243">
    <property type="protein sequence ID" value="KAJ2924140.1"/>
    <property type="molecule type" value="Genomic_DNA"/>
</dbReference>
<dbReference type="Proteomes" id="UP001140091">
    <property type="component" value="Unassembled WGS sequence"/>
</dbReference>
<reference evidence="2" key="1">
    <citation type="submission" date="2022-06" db="EMBL/GenBank/DDBJ databases">
        <title>Genome Sequence of Candolleomyces eurysporus.</title>
        <authorList>
            <person name="Buettner E."/>
        </authorList>
    </citation>
    <scope>NUCLEOTIDE SEQUENCE</scope>
    <source>
        <strain evidence="2">VTCC 930004</strain>
    </source>
</reference>
<feature type="non-terminal residue" evidence="2">
    <location>
        <position position="84"/>
    </location>
</feature>
<name>A0A9W8M9U6_9AGAR</name>
<organism evidence="2 3">
    <name type="scientific">Candolleomyces eurysporus</name>
    <dbReference type="NCBI Taxonomy" id="2828524"/>
    <lineage>
        <taxon>Eukaryota</taxon>
        <taxon>Fungi</taxon>
        <taxon>Dikarya</taxon>
        <taxon>Basidiomycota</taxon>
        <taxon>Agaricomycotina</taxon>
        <taxon>Agaricomycetes</taxon>
        <taxon>Agaricomycetidae</taxon>
        <taxon>Agaricales</taxon>
        <taxon>Agaricineae</taxon>
        <taxon>Psathyrellaceae</taxon>
        <taxon>Candolleomyces</taxon>
    </lineage>
</organism>
<comment type="caution">
    <text evidence="2">The sequence shown here is derived from an EMBL/GenBank/DDBJ whole genome shotgun (WGS) entry which is preliminary data.</text>
</comment>
<proteinExistence type="predicted"/>
<evidence type="ECO:0000313" key="3">
    <source>
        <dbReference type="Proteomes" id="UP001140091"/>
    </source>
</evidence>
<dbReference type="AlphaFoldDB" id="A0A9W8M9U6"/>
<protein>
    <submittedName>
        <fullName evidence="2">Uncharacterized protein</fullName>
    </submittedName>
</protein>
<evidence type="ECO:0000313" key="2">
    <source>
        <dbReference type="EMBL" id="KAJ2924140.1"/>
    </source>
</evidence>
<evidence type="ECO:0000256" key="1">
    <source>
        <dbReference type="SAM" id="MobiDB-lite"/>
    </source>
</evidence>
<feature type="region of interest" description="Disordered" evidence="1">
    <location>
        <begin position="64"/>
        <end position="84"/>
    </location>
</feature>